<dbReference type="EMBL" id="CP036318">
    <property type="protein sequence ID" value="QDV59005.1"/>
    <property type="molecule type" value="Genomic_DNA"/>
</dbReference>
<dbReference type="Proteomes" id="UP000316770">
    <property type="component" value="Chromosome"/>
</dbReference>
<evidence type="ECO:0000313" key="2">
    <source>
        <dbReference type="EMBL" id="QDV59005.1"/>
    </source>
</evidence>
<feature type="transmembrane region" description="Helical" evidence="1">
    <location>
        <begin position="53"/>
        <end position="75"/>
    </location>
</feature>
<gene>
    <name evidence="2" type="ORF">Mal33_50300</name>
</gene>
<proteinExistence type="predicted"/>
<keyword evidence="1" id="KW-0812">Transmembrane</keyword>
<organism evidence="2 3">
    <name type="scientific">Rosistilla oblonga</name>
    <dbReference type="NCBI Taxonomy" id="2527990"/>
    <lineage>
        <taxon>Bacteria</taxon>
        <taxon>Pseudomonadati</taxon>
        <taxon>Planctomycetota</taxon>
        <taxon>Planctomycetia</taxon>
        <taxon>Pirellulales</taxon>
        <taxon>Pirellulaceae</taxon>
        <taxon>Rosistilla</taxon>
    </lineage>
</organism>
<name>A0A518J122_9BACT</name>
<evidence type="ECO:0000256" key="1">
    <source>
        <dbReference type="SAM" id="Phobius"/>
    </source>
</evidence>
<evidence type="ECO:0000313" key="3">
    <source>
        <dbReference type="Proteomes" id="UP000316770"/>
    </source>
</evidence>
<keyword evidence="3" id="KW-1185">Reference proteome</keyword>
<protein>
    <submittedName>
        <fullName evidence="2">Uncharacterized protein</fullName>
    </submittedName>
</protein>
<keyword evidence="1" id="KW-0472">Membrane</keyword>
<accession>A0A518J122</accession>
<sequence length="81" mass="8925">MYAPPPWVLFLMPYSVLGPKASVLMGALHLAAISASLYGMVRILGRRNAGPFLYVLCLPAVYFTSTVVCKLHLLLWGRLFA</sequence>
<dbReference type="AlphaFoldDB" id="A0A518J122"/>
<feature type="transmembrane region" description="Helical" evidence="1">
    <location>
        <begin position="20"/>
        <end position="41"/>
    </location>
</feature>
<reference evidence="2 3" key="1">
    <citation type="submission" date="2019-02" db="EMBL/GenBank/DDBJ databases">
        <title>Deep-cultivation of Planctomycetes and their phenomic and genomic characterization uncovers novel biology.</title>
        <authorList>
            <person name="Wiegand S."/>
            <person name="Jogler M."/>
            <person name="Boedeker C."/>
            <person name="Pinto D."/>
            <person name="Vollmers J."/>
            <person name="Rivas-Marin E."/>
            <person name="Kohn T."/>
            <person name="Peeters S.H."/>
            <person name="Heuer A."/>
            <person name="Rast P."/>
            <person name="Oberbeckmann S."/>
            <person name="Bunk B."/>
            <person name="Jeske O."/>
            <person name="Meyerdierks A."/>
            <person name="Storesund J.E."/>
            <person name="Kallscheuer N."/>
            <person name="Luecker S."/>
            <person name="Lage O.M."/>
            <person name="Pohl T."/>
            <person name="Merkel B.J."/>
            <person name="Hornburger P."/>
            <person name="Mueller R.-W."/>
            <person name="Bruemmer F."/>
            <person name="Labrenz M."/>
            <person name="Spormann A.M."/>
            <person name="Op den Camp H."/>
            <person name="Overmann J."/>
            <person name="Amann R."/>
            <person name="Jetten M.S.M."/>
            <person name="Mascher T."/>
            <person name="Medema M.H."/>
            <person name="Devos D.P."/>
            <person name="Kaster A.-K."/>
            <person name="Ovreas L."/>
            <person name="Rohde M."/>
            <person name="Galperin M.Y."/>
            <person name="Jogler C."/>
        </authorList>
    </citation>
    <scope>NUCLEOTIDE SEQUENCE [LARGE SCALE GENOMIC DNA]</scope>
    <source>
        <strain evidence="2 3">Mal33</strain>
    </source>
</reference>
<keyword evidence="1" id="KW-1133">Transmembrane helix</keyword>